<feature type="compositionally biased region" description="Polar residues" evidence="1">
    <location>
        <begin position="836"/>
        <end position="856"/>
    </location>
</feature>
<feature type="compositionally biased region" description="Low complexity" evidence="1">
    <location>
        <begin position="1779"/>
        <end position="1788"/>
    </location>
</feature>
<feature type="compositionally biased region" description="Polar residues" evidence="1">
    <location>
        <begin position="1457"/>
        <end position="1470"/>
    </location>
</feature>
<feature type="compositionally biased region" description="Basic and acidic residues" evidence="1">
    <location>
        <begin position="1102"/>
        <end position="1112"/>
    </location>
</feature>
<feature type="compositionally biased region" description="Basic and acidic residues" evidence="1">
    <location>
        <begin position="606"/>
        <end position="633"/>
    </location>
</feature>
<dbReference type="GO" id="GO:0005763">
    <property type="term" value="C:mitochondrial small ribosomal subunit"/>
    <property type="evidence" value="ECO:0007669"/>
    <property type="project" value="TreeGrafter"/>
</dbReference>
<feature type="compositionally biased region" description="Basic and acidic residues" evidence="1">
    <location>
        <begin position="1389"/>
        <end position="1398"/>
    </location>
</feature>
<dbReference type="PRINTS" id="PR01217">
    <property type="entry name" value="PRICHEXTENSN"/>
</dbReference>
<feature type="compositionally biased region" description="Polar residues" evidence="1">
    <location>
        <begin position="1012"/>
        <end position="1025"/>
    </location>
</feature>
<feature type="compositionally biased region" description="Polar residues" evidence="1">
    <location>
        <begin position="1156"/>
        <end position="1168"/>
    </location>
</feature>
<feature type="region of interest" description="Disordered" evidence="1">
    <location>
        <begin position="338"/>
        <end position="637"/>
    </location>
</feature>
<feature type="region of interest" description="Disordered" evidence="1">
    <location>
        <begin position="302"/>
        <end position="323"/>
    </location>
</feature>
<feature type="compositionally biased region" description="Polar residues" evidence="1">
    <location>
        <begin position="1931"/>
        <end position="1942"/>
    </location>
</feature>
<feature type="compositionally biased region" description="Polar residues" evidence="1">
    <location>
        <begin position="1590"/>
        <end position="1599"/>
    </location>
</feature>
<dbReference type="InterPro" id="IPR001648">
    <property type="entry name" value="Ribosomal_bS18"/>
</dbReference>
<feature type="compositionally biased region" description="Basic and acidic residues" evidence="1">
    <location>
        <begin position="1304"/>
        <end position="1313"/>
    </location>
</feature>
<dbReference type="GO" id="GO:0003735">
    <property type="term" value="F:structural constituent of ribosome"/>
    <property type="evidence" value="ECO:0007669"/>
    <property type="project" value="InterPro"/>
</dbReference>
<sequence length="2328" mass="259688">MKNTPDRDSDSSQIGSLNIGSVNLSKVMGFQEGANAGNSIMSEHRSRYSMNYQSYEATRIQPGEQTRRMLDYMFPGYQKRDPRNWYEMQTQTDLGWYEVPSLIGTELIEGEPIEINEDKIKSSDDGFGDDFSDFEGPTEKKAAVRKGHRSSVISRVWEGPPIKMSGKSSQEGFHLEVDDFYHEPQTILVPRDVIEHQELKMDIVPDDQGVPKVIIYLGNKEPSDEVVKEPGSTVILYDGKEEFDRASSGSEEEEEAEEEKIEVIPEDKMKITFSNLDLEDTSESEEPTVARDSMEVVPSTVIRVDLESDSDQEPQHSKEEVSDLVLGKGLNSILLEPIHKTGSHDDVFEDVIESMPKLVETPPKEPSPPPKEPTPPPKEPTPPPKELSPPPKEPTPPPKEPTPPPREITPTPPREPTPSPPREPSPSPPREPSPTPPKELTPTPPKEPSPPPKELSPPSLVFSPSPSPSSSVEITPEPPTPVTVSIPSQTNSHIGSPPDRLFGPLDNYPNDLEEESDRVVHTPPKQQLPSPSKDESDDHPLKLTDDYPPQYSPPPREASELSNWLEDNILSEARNLAKKSPKDASPQKPSVSEPPLLKFPQESSVEEVKDLKPELEPMESKTKTKAARFRDDETLPNPRALEERFSIYYPPPKPKKIKVPKEEVAPAVPETDDNLEEEKAVNEWVNDEILAPAEVDNWIDKEIVSKSKKTPSKTSPLPVSKAIPQTESPDIDEESVDAWIDEEIVSKSKEALPKTTHLPVSKAIPQIVVSSESIDSDKERVDAWMDEEILKPAQVDNWVDKNITKPAEKQSASKPVTSLSPERPSPQAPTLPLVTSLPQSISSIPSRTSYASTPSISEPKLIPGLILPAAPSTSPPSTTPPSTSPPSTPPHIVAFQPKERRESSDSIGVNDKDVDSWITNELLEPAQANAWIEKEIVKPTEAQNWVERQIIKPASTFSHPGGEMMKPPAEESFVDDNIEKPQKKQSYVSEESLTPTKAESPPIVESREKSLTKSVSPIKQLSSLQLRPPSPDQLPSTFTLKFPESDDKMPTEPEPPSITELLTPKYSPEKQPSPVKDEIMREEKKPEKYLSDLDMEGPFQPHPDHPGEYPWKMTEEKSDMKALEIPSKQSGIKPLEVTPGTSVEEKPEISLMKLQKPSTIEKSPTMTSLARKPSLKQKSDSESLSKIKPTDVEPEKKDRPSVMARKAIEADNYLLRDEDEDYVKPKISSVSPTTDERRRSSSSKKLASLSNLFKRKRSSQDSQKMPTTKDDETGKIKLKQLPPIEEEDYTPPKVTTFLPSTSGKEADENKRQFETSSGLTEKPVDLFEVSAPTKSTVESQAKTTDETVTFPEKPLVVAPEELFHRFPEFPDHEELMKNQKKPAKFVVKTRPDPPKKGFPEFPDYRQLTEPQTEIPSTDSSPSKEKPLDPNSISQVRSKSEETPKFKERPTDKLDEIQSISVTIDEPSSVQLREPSVPRVASQKVSIRGSPSSNISEPMATLEKRCWSTEPTPPGDGVPRFSDFKEISLGPNEMLRKPQSDTQSRVHQQPASFSDGSPRSQPIGAAQEPTSQQQSQPSGAQVPYVPHAMQMPQNVAQKPTFTPGIASEDSRQDQLLQTPRPQPQPHTSRAYTKPYEETPFSSPSGFTELYGPSKEAYAQTQLKQAPSFKKHDYSQPDKPVQRMSAPMLQTIPRSGKREDLQSQPEYYSPSPAQNQKTKMLEDGSIPPYGGMVGSSMPPLPPSQQKPEIRRLDHSTPQQPPTATPEGYISIKQRGPQQSLGKPYGQVYQQGPGGPYGTAPQNQQTQPYAYSPLGLQDPYGGPMSSYRAPPSAGNLPPSHSNQYGARQNQDPYSDPSTSPYSKPYQYGIPQPATPPYGNYGPFPQASPYGRPYGTPPPTVQQQPSYGVPTTSPYTPRTDQLRTAPDFTPYRPQQAPSTKTKTQKSPGFKKHSYSHPEKPLPLAQTRPRGLEDDDQSPYSSPEKQSSKTGATDNRRISERQTTPIEPGGGVPRFQDFETASEPTAKPPSMTGDFRKSPQKPKTVTAADKRAEFDMEIQPIMRQIADLKRQMYEITPQKGPPLRTGPEHGRPLPTSLQLYNELEKRTLAATKSDREEARADRRKQLYEANARRRIEREIERSKQTKYHFSAKFFVSLKMVGRVLLAALRTSAVAPVKALYQPTRHLSLSPIQRLKEITITKTEKKTIFEAQFKPEPWEAFKLENASPSACSLCATNLDVKHTDVLILSQFVRSDGCMLPRRITGLCKTQQKKVSKMVAMAQKAGLMSNLTPANSKKDPKKRQKWKKFNTYFDEGTITLPREYRKKPQQLLVYV</sequence>
<reference evidence="2" key="1">
    <citation type="journal article" date="2021" name="Mol. Ecol. Resour.">
        <title>Apolygus lucorum genome provides insights into omnivorousness and mesophyll feeding.</title>
        <authorList>
            <person name="Liu Y."/>
            <person name="Liu H."/>
            <person name="Wang H."/>
            <person name="Huang T."/>
            <person name="Liu B."/>
            <person name="Yang B."/>
            <person name="Yin L."/>
            <person name="Li B."/>
            <person name="Zhang Y."/>
            <person name="Zhang S."/>
            <person name="Jiang F."/>
            <person name="Zhang X."/>
            <person name="Ren Y."/>
            <person name="Wang B."/>
            <person name="Wang S."/>
            <person name="Lu Y."/>
            <person name="Wu K."/>
            <person name="Fan W."/>
            <person name="Wang G."/>
        </authorList>
    </citation>
    <scope>NUCLEOTIDE SEQUENCE</scope>
    <source>
        <strain evidence="2">12Hb</strain>
    </source>
</reference>
<dbReference type="OrthoDB" id="10054543at2759"/>
<feature type="compositionally biased region" description="Polar residues" evidence="1">
    <location>
        <begin position="1482"/>
        <end position="1495"/>
    </location>
</feature>
<feature type="compositionally biased region" description="Basic and acidic residues" evidence="1">
    <location>
        <begin position="532"/>
        <end position="545"/>
    </location>
</feature>
<comment type="caution">
    <text evidence="2">The sequence shown here is derived from an EMBL/GenBank/DDBJ whole genome shotgun (WGS) entry which is preliminary data.</text>
</comment>
<evidence type="ECO:0000256" key="1">
    <source>
        <dbReference type="SAM" id="MobiDB-lite"/>
    </source>
</evidence>
<feature type="region of interest" description="Disordered" evidence="1">
    <location>
        <begin position="656"/>
        <end position="677"/>
    </location>
</feature>
<feature type="region of interest" description="Disordered" evidence="1">
    <location>
        <begin position="974"/>
        <end position="1112"/>
    </location>
</feature>
<keyword evidence="3" id="KW-1185">Reference proteome</keyword>
<dbReference type="Gene3D" id="4.10.640.10">
    <property type="entry name" value="Ribosomal protein S18"/>
    <property type="match status" value="1"/>
</dbReference>
<organism evidence="2 3">
    <name type="scientific">Apolygus lucorum</name>
    <name type="common">Small green plant bug</name>
    <name type="synonym">Lygocoris lucorum</name>
    <dbReference type="NCBI Taxonomy" id="248454"/>
    <lineage>
        <taxon>Eukaryota</taxon>
        <taxon>Metazoa</taxon>
        <taxon>Ecdysozoa</taxon>
        <taxon>Arthropoda</taxon>
        <taxon>Hexapoda</taxon>
        <taxon>Insecta</taxon>
        <taxon>Pterygota</taxon>
        <taxon>Neoptera</taxon>
        <taxon>Paraneoptera</taxon>
        <taxon>Hemiptera</taxon>
        <taxon>Heteroptera</taxon>
        <taxon>Panheteroptera</taxon>
        <taxon>Cimicomorpha</taxon>
        <taxon>Miridae</taxon>
        <taxon>Mirini</taxon>
        <taxon>Apolygus</taxon>
    </lineage>
</organism>
<feature type="compositionally biased region" description="Polar residues" evidence="1">
    <location>
        <begin position="1539"/>
        <end position="1559"/>
    </location>
</feature>
<feature type="compositionally biased region" description="Polar residues" evidence="1">
    <location>
        <begin position="1408"/>
        <end position="1420"/>
    </location>
</feature>
<dbReference type="PANTHER" id="PTHR13479:SF66">
    <property type="entry name" value="LARGE RIBOSOMAL SUBUNIT PROTEIN ML66"/>
    <property type="match status" value="1"/>
</dbReference>
<dbReference type="GO" id="GO:0070181">
    <property type="term" value="F:small ribosomal subunit rRNA binding"/>
    <property type="evidence" value="ECO:0007669"/>
    <property type="project" value="TreeGrafter"/>
</dbReference>
<name>A0A6A4KEX6_APOLU</name>
<feature type="compositionally biased region" description="Polar residues" evidence="1">
    <location>
        <begin position="1897"/>
        <end position="1915"/>
    </location>
</feature>
<feature type="region of interest" description="Disordered" evidence="1">
    <location>
        <begin position="1369"/>
        <end position="2042"/>
    </location>
</feature>
<protein>
    <submittedName>
        <fullName evidence="2">Uncharacterized protein</fullName>
    </submittedName>
</protein>
<dbReference type="Pfam" id="PF01084">
    <property type="entry name" value="Ribosomal_S18"/>
    <property type="match status" value="1"/>
</dbReference>
<dbReference type="EMBL" id="WIXP02000005">
    <property type="protein sequence ID" value="KAF6210654.1"/>
    <property type="molecule type" value="Genomic_DNA"/>
</dbReference>
<feature type="compositionally biased region" description="Pro residues" evidence="1">
    <location>
        <begin position="364"/>
        <end position="455"/>
    </location>
</feature>
<feature type="compositionally biased region" description="Low complexity" evidence="1">
    <location>
        <begin position="456"/>
        <end position="475"/>
    </location>
</feature>
<feature type="compositionally biased region" description="Low complexity" evidence="1">
    <location>
        <begin position="1849"/>
        <end position="1862"/>
    </location>
</feature>
<dbReference type="PANTHER" id="PTHR13479">
    <property type="entry name" value="30S RIBOSOMAL PROTEIN S18"/>
    <property type="match status" value="1"/>
</dbReference>
<dbReference type="InterPro" id="IPR036870">
    <property type="entry name" value="Ribosomal_bS18_sf"/>
</dbReference>
<feature type="compositionally biased region" description="Basic and acidic residues" evidence="1">
    <location>
        <begin position="1437"/>
        <end position="1455"/>
    </location>
</feature>
<evidence type="ECO:0000313" key="2">
    <source>
        <dbReference type="EMBL" id="KAF6210654.1"/>
    </source>
</evidence>
<accession>A0A6A4KEX6</accession>
<feature type="compositionally biased region" description="Basic and acidic residues" evidence="1">
    <location>
        <begin position="1177"/>
        <end position="1200"/>
    </location>
</feature>
<feature type="compositionally biased region" description="Polar residues" evidence="1">
    <location>
        <begin position="1700"/>
        <end position="1716"/>
    </location>
</feature>
<feature type="compositionally biased region" description="Polar residues" evidence="1">
    <location>
        <begin position="1797"/>
        <end position="1806"/>
    </location>
</feature>
<dbReference type="SUPFAM" id="SSF46911">
    <property type="entry name" value="Ribosomal protein S18"/>
    <property type="match status" value="1"/>
</dbReference>
<evidence type="ECO:0000313" key="3">
    <source>
        <dbReference type="Proteomes" id="UP000466442"/>
    </source>
</evidence>
<feature type="compositionally biased region" description="Polar residues" evidence="1">
    <location>
        <begin position="984"/>
        <end position="997"/>
    </location>
</feature>
<feature type="compositionally biased region" description="Low complexity" evidence="1">
    <location>
        <begin position="1243"/>
        <end position="1252"/>
    </location>
</feature>
<feature type="region of interest" description="Disordered" evidence="1">
    <location>
        <begin position="1124"/>
        <end position="1353"/>
    </location>
</feature>
<dbReference type="GO" id="GO:0032543">
    <property type="term" value="P:mitochondrial translation"/>
    <property type="evidence" value="ECO:0007669"/>
    <property type="project" value="TreeGrafter"/>
</dbReference>
<feature type="compositionally biased region" description="Polar residues" evidence="1">
    <location>
        <begin position="1332"/>
        <end position="1342"/>
    </location>
</feature>
<feature type="compositionally biased region" description="Polar residues" evidence="1">
    <location>
        <begin position="810"/>
        <end position="820"/>
    </location>
</feature>
<feature type="compositionally biased region" description="Low complexity" evidence="1">
    <location>
        <begin position="1564"/>
        <end position="1582"/>
    </location>
</feature>
<dbReference type="Proteomes" id="UP000466442">
    <property type="component" value="Linkage Group LG5"/>
</dbReference>
<feature type="compositionally biased region" description="Polar residues" evidence="1">
    <location>
        <begin position="1973"/>
        <end position="1988"/>
    </location>
</feature>
<feature type="region of interest" description="Disordered" evidence="1">
    <location>
        <begin position="706"/>
        <end position="735"/>
    </location>
</feature>
<feature type="compositionally biased region" description="Basic and acidic residues" evidence="1">
    <location>
        <begin position="897"/>
        <end position="912"/>
    </location>
</feature>
<proteinExistence type="predicted"/>
<feature type="compositionally biased region" description="Low complexity" evidence="1">
    <location>
        <begin position="712"/>
        <end position="721"/>
    </location>
</feature>
<feature type="compositionally biased region" description="Polar residues" evidence="1">
    <location>
        <begin position="1835"/>
        <end position="1848"/>
    </location>
</feature>
<feature type="compositionally biased region" description="Basic and acidic residues" evidence="1">
    <location>
        <begin position="798"/>
        <end position="808"/>
    </location>
</feature>
<feature type="compositionally biased region" description="Basic and acidic residues" evidence="1">
    <location>
        <begin position="1075"/>
        <end position="1091"/>
    </location>
</feature>
<feature type="compositionally biased region" description="Pro residues" evidence="1">
    <location>
        <begin position="873"/>
        <end position="889"/>
    </location>
</feature>
<gene>
    <name evidence="2" type="ORF">GE061_013761</name>
</gene>
<feature type="region of interest" description="Disordered" evidence="1">
    <location>
        <begin position="794"/>
        <end position="912"/>
    </location>
</feature>